<dbReference type="InterPro" id="IPR027417">
    <property type="entry name" value="P-loop_NTPase"/>
</dbReference>
<dbReference type="Pfam" id="PF13173">
    <property type="entry name" value="AAA_14"/>
    <property type="match status" value="1"/>
</dbReference>
<proteinExistence type="predicted"/>
<accession>A0A0C7NKG6</accession>
<dbReference type="Proteomes" id="UP000032809">
    <property type="component" value="Chromosome I"/>
</dbReference>
<dbReference type="Gene3D" id="3.40.50.300">
    <property type="entry name" value="P-loop containing nucleotide triphosphate hydrolases"/>
    <property type="match status" value="1"/>
</dbReference>
<organism evidence="2 3">
    <name type="scientific">Defluviitoga tunisiensis</name>
    <dbReference type="NCBI Taxonomy" id="1006576"/>
    <lineage>
        <taxon>Bacteria</taxon>
        <taxon>Thermotogati</taxon>
        <taxon>Thermotogota</taxon>
        <taxon>Thermotogae</taxon>
        <taxon>Petrotogales</taxon>
        <taxon>Petrotogaceae</taxon>
        <taxon>Defluviitoga</taxon>
    </lineage>
</organism>
<sequence>MDKFGIYTIRGPRQIGKTTFIKLFIRKLIEDDINTLRILFFTCDMIKDNSELVDIIKIYLQSFNISKNERTYIFIDEITMVNNWQSAIKYLVDIGLIVNAVVILTGSSAYDLKVSSERMPGRRGEGKDLLFLPLTFNEYLKAIGIEIDPLNIRQILLLGEEDLKRLNFKYSFLQEYFLKYINSGGFPKVINEYMNENKITDQTKNIYRDFILGDAEKYMNSRGTIIEIFKKLPEIIGQRFSWRSILNDLGKSIKSVDTIQKYFEYLAYSFIISTVYFIDPSTKTIKFKKALNQTHPFLYGNLNSRDS</sequence>
<dbReference type="KEGG" id="dtn:DTL3_1077"/>
<dbReference type="EMBL" id="LN824141">
    <property type="protein sequence ID" value="CEP78381.1"/>
    <property type="molecule type" value="Genomic_DNA"/>
</dbReference>
<gene>
    <name evidence="2" type="ORF">DTL3_1077</name>
</gene>
<protein>
    <submittedName>
        <fullName evidence="2">ATPase AAA</fullName>
    </submittedName>
</protein>
<keyword evidence="3" id="KW-1185">Reference proteome</keyword>
<dbReference type="PANTHER" id="PTHR33295:SF18">
    <property type="entry name" value="AAA+ ATPASE DOMAIN-CONTAINING PROTEIN"/>
    <property type="match status" value="1"/>
</dbReference>
<feature type="domain" description="AAA" evidence="1">
    <location>
        <begin position="5"/>
        <end position="140"/>
    </location>
</feature>
<name>A0A0C7NKG6_DEFTU</name>
<dbReference type="InterPro" id="IPR041682">
    <property type="entry name" value="AAA_14"/>
</dbReference>
<dbReference type="AlphaFoldDB" id="A0A0C7NKG6"/>
<dbReference type="RefSeq" id="WP_052670395.1">
    <property type="nucleotide sequence ID" value="NZ_LN824141.1"/>
</dbReference>
<dbReference type="HOGENOM" id="CLU_905270_0_0_0"/>
<dbReference type="PATRIC" id="fig|1006576.9.peg.1075"/>
<evidence type="ECO:0000313" key="2">
    <source>
        <dbReference type="EMBL" id="CEP78381.1"/>
    </source>
</evidence>
<evidence type="ECO:0000259" key="1">
    <source>
        <dbReference type="Pfam" id="PF13173"/>
    </source>
</evidence>
<dbReference type="PANTHER" id="PTHR33295">
    <property type="entry name" value="ATPASE"/>
    <property type="match status" value="1"/>
</dbReference>
<reference evidence="3" key="1">
    <citation type="submission" date="2014-11" db="EMBL/GenBank/DDBJ databases">
        <authorList>
            <person name="Wibberg D."/>
        </authorList>
    </citation>
    <scope>NUCLEOTIDE SEQUENCE [LARGE SCALE GENOMIC DNA]</scope>
    <source>
        <strain evidence="3">L3</strain>
    </source>
</reference>
<dbReference type="STRING" id="1006576.DTL3_1077"/>
<dbReference type="SUPFAM" id="SSF52540">
    <property type="entry name" value="P-loop containing nucleoside triphosphate hydrolases"/>
    <property type="match status" value="1"/>
</dbReference>
<evidence type="ECO:0000313" key="3">
    <source>
        <dbReference type="Proteomes" id="UP000032809"/>
    </source>
</evidence>